<evidence type="ECO:0000256" key="2">
    <source>
        <dbReference type="ARBA" id="ARBA00006206"/>
    </source>
</evidence>
<keyword evidence="3 5" id="KW-0413">Isomerase</keyword>
<dbReference type="InterPro" id="IPR014718">
    <property type="entry name" value="GH-type_carb-bd"/>
</dbReference>
<dbReference type="Gene3D" id="2.70.98.10">
    <property type="match status" value="1"/>
</dbReference>
<dbReference type="CDD" id="cd09019">
    <property type="entry name" value="galactose_mutarotase_like"/>
    <property type="match status" value="1"/>
</dbReference>
<comment type="catalytic activity">
    <reaction evidence="5">
        <text>alpha-D-glucose = beta-D-glucose</text>
        <dbReference type="Rhea" id="RHEA:10264"/>
        <dbReference type="ChEBI" id="CHEBI:15903"/>
        <dbReference type="ChEBI" id="CHEBI:17925"/>
        <dbReference type="EC" id="5.1.3.3"/>
    </reaction>
</comment>
<dbReference type="GO" id="GO:0005737">
    <property type="term" value="C:cytoplasm"/>
    <property type="evidence" value="ECO:0007669"/>
    <property type="project" value="TreeGrafter"/>
</dbReference>
<evidence type="ECO:0000256" key="5">
    <source>
        <dbReference type="PIRNR" id="PIRNR005096"/>
    </source>
</evidence>
<dbReference type="STRING" id="1755647.AS156_01310"/>
<dbReference type="InterPro" id="IPR015443">
    <property type="entry name" value="Aldose_1-epimerase"/>
</dbReference>
<protein>
    <recommendedName>
        <fullName evidence="5">Aldose 1-epimerase</fullName>
        <ecNumber evidence="5">5.1.3.3</ecNumber>
    </recommendedName>
</protein>
<dbReference type="InterPro" id="IPR008183">
    <property type="entry name" value="Aldose_1/G6P_1-epimerase"/>
</dbReference>
<evidence type="ECO:0000313" key="10">
    <source>
        <dbReference type="Proteomes" id="UP000321304"/>
    </source>
</evidence>
<reference evidence="9 10" key="1">
    <citation type="submission" date="2019-06" db="EMBL/GenBank/DDBJ databases">
        <title>Genomic Encyclopedia of Type Strains, Phase IV (KMG-V): Genome sequencing to study the core and pangenomes of soil and plant-associated prokaryotes.</title>
        <authorList>
            <person name="Whitman W."/>
        </authorList>
    </citation>
    <scope>NUCLEOTIDE SEQUENCE [LARGE SCALE GENOMIC DNA]</scope>
    <source>
        <strain evidence="9 10">BR 10355</strain>
    </source>
</reference>
<evidence type="ECO:0000256" key="7">
    <source>
        <dbReference type="PIRSR" id="PIRSR005096-2"/>
    </source>
</evidence>
<gene>
    <name evidence="9" type="ORF">FBZ93_106273</name>
</gene>
<dbReference type="NCBIfam" id="NF008277">
    <property type="entry name" value="PRK11055.1"/>
    <property type="match status" value="1"/>
</dbReference>
<dbReference type="PANTHER" id="PTHR10091">
    <property type="entry name" value="ALDOSE-1-EPIMERASE"/>
    <property type="match status" value="1"/>
</dbReference>
<dbReference type="GO" id="GO:0030246">
    <property type="term" value="F:carbohydrate binding"/>
    <property type="evidence" value="ECO:0007669"/>
    <property type="project" value="InterPro"/>
</dbReference>
<comment type="caution">
    <text evidence="9">The sequence shown here is derived from an EMBL/GenBank/DDBJ whole genome shotgun (WGS) entry which is preliminary data.</text>
</comment>
<keyword evidence="4 5" id="KW-0119">Carbohydrate metabolism</keyword>
<dbReference type="FunFam" id="2.70.98.10:FF:000048">
    <property type="entry name" value="Aldose 1-epimerase"/>
    <property type="match status" value="1"/>
</dbReference>
<dbReference type="PIRSF" id="PIRSF005096">
    <property type="entry name" value="GALM"/>
    <property type="match status" value="1"/>
</dbReference>
<evidence type="ECO:0000256" key="1">
    <source>
        <dbReference type="ARBA" id="ARBA00005028"/>
    </source>
</evidence>
<name>A0A560LVB0_9BRAD</name>
<comment type="pathway">
    <text evidence="1 5">Carbohydrate metabolism; hexose metabolism.</text>
</comment>
<dbReference type="Proteomes" id="UP000321304">
    <property type="component" value="Unassembled WGS sequence"/>
</dbReference>
<dbReference type="SUPFAM" id="SSF74650">
    <property type="entry name" value="Galactose mutarotase-like"/>
    <property type="match status" value="1"/>
</dbReference>
<dbReference type="EMBL" id="VITY01000006">
    <property type="protein sequence ID" value="TWB98314.1"/>
    <property type="molecule type" value="Genomic_DNA"/>
</dbReference>
<dbReference type="Pfam" id="PF01263">
    <property type="entry name" value="Aldose_epim"/>
    <property type="match status" value="1"/>
</dbReference>
<dbReference type="GO" id="GO:0006006">
    <property type="term" value="P:glucose metabolic process"/>
    <property type="evidence" value="ECO:0007669"/>
    <property type="project" value="TreeGrafter"/>
</dbReference>
<feature type="binding site" evidence="7">
    <location>
        <position position="257"/>
    </location>
    <ligand>
        <name>beta-D-galactose</name>
        <dbReference type="ChEBI" id="CHEBI:27667"/>
    </ligand>
</feature>
<dbReference type="OrthoDB" id="9779408at2"/>
<proteinExistence type="inferred from homology"/>
<evidence type="ECO:0000313" key="9">
    <source>
        <dbReference type="EMBL" id="TWB98314.1"/>
    </source>
</evidence>
<evidence type="ECO:0000256" key="3">
    <source>
        <dbReference type="ARBA" id="ARBA00023235"/>
    </source>
</evidence>
<dbReference type="GO" id="GO:0004034">
    <property type="term" value="F:aldose 1-epimerase activity"/>
    <property type="evidence" value="ECO:0007669"/>
    <property type="project" value="UniProtKB-EC"/>
</dbReference>
<dbReference type="InterPro" id="IPR047215">
    <property type="entry name" value="Galactose_mutarotase-like"/>
</dbReference>
<dbReference type="GO" id="GO:0033499">
    <property type="term" value="P:galactose catabolic process via UDP-galactose, Leloir pathway"/>
    <property type="evidence" value="ECO:0007669"/>
    <property type="project" value="TreeGrafter"/>
</dbReference>
<dbReference type="RefSeq" id="WP_146987283.1">
    <property type="nucleotide sequence ID" value="NZ_VITY01000006.1"/>
</dbReference>
<feature type="active site" description="Proton acceptor" evidence="6">
    <location>
        <position position="321"/>
    </location>
</feature>
<organism evidence="9 10">
    <name type="scientific">Bradyrhizobium macuxiense</name>
    <dbReference type="NCBI Taxonomy" id="1755647"/>
    <lineage>
        <taxon>Bacteria</taxon>
        <taxon>Pseudomonadati</taxon>
        <taxon>Pseudomonadota</taxon>
        <taxon>Alphaproteobacteria</taxon>
        <taxon>Hyphomicrobiales</taxon>
        <taxon>Nitrobacteraceae</taxon>
        <taxon>Bradyrhizobium</taxon>
    </lineage>
</organism>
<dbReference type="InterPro" id="IPR011013">
    <property type="entry name" value="Gal_mutarotase_sf_dom"/>
</dbReference>
<feature type="binding site" evidence="8">
    <location>
        <begin position="83"/>
        <end position="84"/>
    </location>
    <ligand>
        <name>beta-D-galactose</name>
        <dbReference type="ChEBI" id="CHEBI:27667"/>
    </ligand>
</feature>
<dbReference type="UniPathway" id="UPA00242"/>
<comment type="similarity">
    <text evidence="2 5">Belongs to the aldose epimerase family.</text>
</comment>
<dbReference type="AlphaFoldDB" id="A0A560LVB0"/>
<accession>A0A560LVB0</accession>
<sequence>MTSASIARAPFGKLHDGTVVERVTLRGEHGFEAAILPFGATLQALLTPDRDGRCDDVVLGHDEFDGYLAQRKFFGATIGRYANRIAGGRFVLDGETVNLEANNGPNALHGGPQGFDRRLWRIVELSDDPAPTLVLERESPHGEEGYPGNLQTRVTYRVRGPMELAVTYEATTDRPTYINLTNHSFFNLDGARSGMQILDHRLTIASDHFLAVDATAIPLPAPPWPVDGTPFDFRKPTAIGARIRMNDEQLRLGRGYDHNFCLASGTDLRFAARLEAPHSGRVMELFTDQPGLQFYSGNFLDGSTAGKGDRLYRQSDALCLEPHAWPDTPNRPDFPSARLDPGQIYQRSIVYRFSTV</sequence>
<dbReference type="PANTHER" id="PTHR10091:SF0">
    <property type="entry name" value="GALACTOSE MUTAROTASE"/>
    <property type="match status" value="1"/>
</dbReference>
<evidence type="ECO:0000256" key="4">
    <source>
        <dbReference type="ARBA" id="ARBA00023277"/>
    </source>
</evidence>
<feature type="active site" description="Proton donor" evidence="6">
    <location>
        <position position="183"/>
    </location>
</feature>
<evidence type="ECO:0000256" key="8">
    <source>
        <dbReference type="PIRSR" id="PIRSR005096-3"/>
    </source>
</evidence>
<keyword evidence="10" id="KW-1185">Reference proteome</keyword>
<evidence type="ECO:0000256" key="6">
    <source>
        <dbReference type="PIRSR" id="PIRSR005096-1"/>
    </source>
</evidence>
<dbReference type="EC" id="5.1.3.3" evidence="5"/>